<gene>
    <name evidence="1" type="ORF">LY89DRAFT_741552</name>
</gene>
<proteinExistence type="predicted"/>
<dbReference type="Proteomes" id="UP000070700">
    <property type="component" value="Unassembled WGS sequence"/>
</dbReference>
<evidence type="ECO:0000313" key="1">
    <source>
        <dbReference type="EMBL" id="KUJ08705.1"/>
    </source>
</evidence>
<organism evidence="1 2">
    <name type="scientific">Mollisia scopiformis</name>
    <name type="common">Conifer needle endophyte fungus</name>
    <name type="synonym">Phialocephala scopiformis</name>
    <dbReference type="NCBI Taxonomy" id="149040"/>
    <lineage>
        <taxon>Eukaryota</taxon>
        <taxon>Fungi</taxon>
        <taxon>Dikarya</taxon>
        <taxon>Ascomycota</taxon>
        <taxon>Pezizomycotina</taxon>
        <taxon>Leotiomycetes</taxon>
        <taxon>Helotiales</taxon>
        <taxon>Mollisiaceae</taxon>
        <taxon>Mollisia</taxon>
    </lineage>
</organism>
<dbReference type="InParanoid" id="A0A132B8H9"/>
<name>A0A132B8H9_MOLSC</name>
<dbReference type="EMBL" id="KQ947434">
    <property type="protein sequence ID" value="KUJ08705.1"/>
    <property type="molecule type" value="Genomic_DNA"/>
</dbReference>
<dbReference type="KEGG" id="psco:LY89DRAFT_741552"/>
<accession>A0A132B8H9</accession>
<keyword evidence="2" id="KW-1185">Reference proteome</keyword>
<sequence>MAHLPHLPLSRDIKDFIVCREANIPKEDDLASFTAALKNVMIRQTMATLRNTSSIDDALALGERVEMMQIRWDDFHLSQMMLENKPCYSTRYIRNARFHTYRLILDNASQLSDRFGVDVEVTKAFFEAKAVHLREFLDNPEPYENMGGAHLRFIWNGRNSGIWSFLLRASA</sequence>
<dbReference type="GeneID" id="28830450"/>
<dbReference type="AlphaFoldDB" id="A0A132B8H9"/>
<protein>
    <submittedName>
        <fullName evidence="1">Uncharacterized protein</fullName>
    </submittedName>
</protein>
<reference evidence="1 2" key="1">
    <citation type="submission" date="2015-10" db="EMBL/GenBank/DDBJ databases">
        <title>Full genome of DAOMC 229536 Phialocephala scopiformis, a fungal endophyte of spruce producing the potent anti-insectan compound rugulosin.</title>
        <authorList>
            <consortium name="DOE Joint Genome Institute"/>
            <person name="Walker A.K."/>
            <person name="Frasz S.L."/>
            <person name="Seifert K.A."/>
            <person name="Miller J.D."/>
            <person name="Mondo S.J."/>
            <person name="Labutti K."/>
            <person name="Lipzen A."/>
            <person name="Dockter R."/>
            <person name="Kennedy M."/>
            <person name="Grigoriev I.V."/>
            <person name="Spatafora J.W."/>
        </authorList>
    </citation>
    <scope>NUCLEOTIDE SEQUENCE [LARGE SCALE GENOMIC DNA]</scope>
    <source>
        <strain evidence="1 2">CBS 120377</strain>
    </source>
</reference>
<evidence type="ECO:0000313" key="2">
    <source>
        <dbReference type="Proteomes" id="UP000070700"/>
    </source>
</evidence>
<dbReference type="RefSeq" id="XP_018063060.1">
    <property type="nucleotide sequence ID" value="XM_018220724.1"/>
</dbReference>